<dbReference type="HAMAP" id="MF_00835">
    <property type="entry name" value="BioC"/>
    <property type="match status" value="1"/>
</dbReference>
<keyword evidence="1 5" id="KW-0489">Methyltransferase</keyword>
<dbReference type="EMBL" id="AFEU01000001">
    <property type="protein sequence ID" value="EIJ81760.1"/>
    <property type="molecule type" value="Genomic_DNA"/>
</dbReference>
<reference evidence="7 8" key="1">
    <citation type="journal article" date="2012" name="Appl. Environ. Microbiol.">
        <title>Genome Sequence of Thermotolerant Bacillus methanolicus: Features and Regulation Related to Methylotrophy and Production of L-Lysine and L-Glutamate from Methanol.</title>
        <authorList>
            <person name="Heggeset T.M."/>
            <person name="Krog A."/>
            <person name="Balzer S."/>
            <person name="Wentzel A."/>
            <person name="Ellingsen T.E."/>
            <person name="Brautaset T."/>
        </authorList>
    </citation>
    <scope>NUCLEOTIDE SEQUENCE [LARGE SCALE GENOMIC DNA]</scope>
    <source>
        <strain evidence="7 8">PB1</strain>
    </source>
</reference>
<dbReference type="InterPro" id="IPR041698">
    <property type="entry name" value="Methyltransf_25"/>
</dbReference>
<comment type="caution">
    <text evidence="7">The sequence shown here is derived from an EMBL/GenBank/DDBJ whole genome shotgun (WGS) entry which is preliminary data.</text>
</comment>
<evidence type="ECO:0000256" key="5">
    <source>
        <dbReference type="HAMAP-Rule" id="MF_00835"/>
    </source>
</evidence>
<comment type="similarity">
    <text evidence="5">Belongs to the methyltransferase superfamily.</text>
</comment>
<gene>
    <name evidence="5" type="primary">bioC</name>
    <name evidence="7" type="ORF">PB1_02435</name>
</gene>
<dbReference type="NCBIfam" id="TIGR02072">
    <property type="entry name" value="BioC"/>
    <property type="match status" value="1"/>
</dbReference>
<dbReference type="Proteomes" id="UP000010523">
    <property type="component" value="Unassembled WGS sequence"/>
</dbReference>
<comment type="catalytic activity">
    <reaction evidence="5">
        <text>malonyl-[ACP] + S-adenosyl-L-methionine = malonyl-[ACP] methyl ester + S-adenosyl-L-homocysteine</text>
        <dbReference type="Rhea" id="RHEA:17105"/>
        <dbReference type="Rhea" id="RHEA-COMP:9623"/>
        <dbReference type="Rhea" id="RHEA-COMP:9954"/>
        <dbReference type="ChEBI" id="CHEBI:57856"/>
        <dbReference type="ChEBI" id="CHEBI:59789"/>
        <dbReference type="ChEBI" id="CHEBI:78449"/>
        <dbReference type="ChEBI" id="CHEBI:78845"/>
        <dbReference type="EC" id="2.1.1.197"/>
    </reaction>
</comment>
<evidence type="ECO:0000256" key="4">
    <source>
        <dbReference type="ARBA" id="ARBA00022756"/>
    </source>
</evidence>
<protein>
    <recommendedName>
        <fullName evidence="5">Malonyl-[acyl-carrier protein] O-methyltransferase</fullName>
        <shortName evidence="5">Malonyl-ACP O-methyltransferase</shortName>
        <ecNumber evidence="5">2.1.1.197</ecNumber>
    </recommendedName>
    <alternativeName>
        <fullName evidence="5">Biotin synthesis protein BioC</fullName>
    </alternativeName>
</protein>
<accession>I3E5I9</accession>
<evidence type="ECO:0000256" key="2">
    <source>
        <dbReference type="ARBA" id="ARBA00022679"/>
    </source>
</evidence>
<dbReference type="CDD" id="cd02440">
    <property type="entry name" value="AdoMet_MTases"/>
    <property type="match status" value="1"/>
</dbReference>
<evidence type="ECO:0000256" key="3">
    <source>
        <dbReference type="ARBA" id="ARBA00022691"/>
    </source>
</evidence>
<evidence type="ECO:0000313" key="7">
    <source>
        <dbReference type="EMBL" id="EIJ81760.1"/>
    </source>
</evidence>
<dbReference type="GO" id="GO:0010340">
    <property type="term" value="F:carboxyl-O-methyltransferase activity"/>
    <property type="evidence" value="ECO:0007669"/>
    <property type="project" value="UniProtKB-UniRule"/>
</dbReference>
<dbReference type="UniPathway" id="UPA00078"/>
<sequence>MIDKQLLQKRFSESAKTYDQFANVQKKMADCLLKQLMMKRSDSSPLHILEIGCGTGYLTAKLSRHFQHATITAIDLAPGMIEIAKQRISGKRIHFLCGDIEEMELNDRYDLILSNATFQWLNHLESTLSRLSSILNRDGMILFSTFGCKTFQELHTSFQRAMQKLQLDTNARLGQPFYTLEDLLELCECSVQAVHPTSTIFGTETIETERFHSVKDFFTSLRKIGATNSNKGPYFQRPSVLKEMMNIYEQDFQENNLIFTTYHCLFAGIECRTR</sequence>
<keyword evidence="2 5" id="KW-0808">Transferase</keyword>
<evidence type="ECO:0000259" key="6">
    <source>
        <dbReference type="Pfam" id="PF13649"/>
    </source>
</evidence>
<proteinExistence type="inferred from homology"/>
<dbReference type="OrthoDB" id="9760689at2"/>
<dbReference type="Gene3D" id="3.40.50.150">
    <property type="entry name" value="Vaccinia Virus protein VP39"/>
    <property type="match status" value="1"/>
</dbReference>
<dbReference type="AlphaFoldDB" id="I3E5I9"/>
<dbReference type="GO" id="GO:0009102">
    <property type="term" value="P:biotin biosynthetic process"/>
    <property type="evidence" value="ECO:0007669"/>
    <property type="project" value="UniProtKB-UniRule"/>
</dbReference>
<evidence type="ECO:0000313" key="8">
    <source>
        <dbReference type="Proteomes" id="UP000010523"/>
    </source>
</evidence>
<dbReference type="InterPro" id="IPR029063">
    <property type="entry name" value="SAM-dependent_MTases_sf"/>
</dbReference>
<dbReference type="Pfam" id="PF13649">
    <property type="entry name" value="Methyltransf_25"/>
    <property type="match status" value="1"/>
</dbReference>
<dbReference type="PANTHER" id="PTHR43861:SF3">
    <property type="entry name" value="PUTATIVE (AFU_ORTHOLOGUE AFUA_2G14390)-RELATED"/>
    <property type="match status" value="1"/>
</dbReference>
<dbReference type="RefSeq" id="WP_003350505.1">
    <property type="nucleotide sequence ID" value="NZ_AFEU01000001.1"/>
</dbReference>
<dbReference type="PANTHER" id="PTHR43861">
    <property type="entry name" value="TRANS-ACONITATE 2-METHYLTRANSFERASE-RELATED"/>
    <property type="match status" value="1"/>
</dbReference>
<dbReference type="STRING" id="997296.PB1_02435"/>
<keyword evidence="4 5" id="KW-0093">Biotin biosynthesis</keyword>
<dbReference type="InterPro" id="IPR011814">
    <property type="entry name" value="BioC"/>
</dbReference>
<feature type="domain" description="Methyltransferase" evidence="6">
    <location>
        <begin position="48"/>
        <end position="139"/>
    </location>
</feature>
<dbReference type="eggNOG" id="COG4106">
    <property type="taxonomic scope" value="Bacteria"/>
</dbReference>
<dbReference type="SUPFAM" id="SSF53335">
    <property type="entry name" value="S-adenosyl-L-methionine-dependent methyltransferases"/>
    <property type="match status" value="1"/>
</dbReference>
<organism evidence="7 8">
    <name type="scientific">Bacillus methanolicus PB1</name>
    <dbReference type="NCBI Taxonomy" id="997296"/>
    <lineage>
        <taxon>Bacteria</taxon>
        <taxon>Bacillati</taxon>
        <taxon>Bacillota</taxon>
        <taxon>Bacilli</taxon>
        <taxon>Bacillales</taxon>
        <taxon>Bacillaceae</taxon>
        <taxon>Bacillus</taxon>
    </lineage>
</organism>
<evidence type="ECO:0000256" key="1">
    <source>
        <dbReference type="ARBA" id="ARBA00022603"/>
    </source>
</evidence>
<comment type="function">
    <text evidence="5">Converts the free carboxyl group of a malonyl-thioester to its methyl ester by transfer of a methyl group from S-adenosyl-L-methionine (SAM). It allows to synthesize pimeloyl-ACP via the fatty acid synthetic pathway.</text>
</comment>
<comment type="pathway">
    <text evidence="5">Cofactor biosynthesis; biotin biosynthesis.</text>
</comment>
<dbReference type="EC" id="2.1.1.197" evidence="5"/>
<name>I3E5I9_BACMT</name>
<keyword evidence="8" id="KW-1185">Reference proteome</keyword>
<keyword evidence="3 5" id="KW-0949">S-adenosyl-L-methionine</keyword>
<dbReference type="GO" id="GO:0102130">
    <property type="term" value="F:malonyl-CoA methyltransferase activity"/>
    <property type="evidence" value="ECO:0007669"/>
    <property type="project" value="UniProtKB-EC"/>
</dbReference>
<dbReference type="PATRIC" id="fig|997296.3.peg.542"/>
<dbReference type="GO" id="GO:0032259">
    <property type="term" value="P:methylation"/>
    <property type="evidence" value="ECO:0007669"/>
    <property type="project" value="UniProtKB-KW"/>
</dbReference>